<dbReference type="NCBIfam" id="TIGR00218">
    <property type="entry name" value="manA"/>
    <property type="match status" value="1"/>
</dbReference>
<evidence type="ECO:0000256" key="1">
    <source>
        <dbReference type="ARBA" id="ARBA00000757"/>
    </source>
</evidence>
<organism evidence="15 16">
    <name type="scientific">Cotesia congregata</name>
    <name type="common">Parasitoid wasp</name>
    <name type="synonym">Apanteles congregatus</name>
    <dbReference type="NCBI Taxonomy" id="51543"/>
    <lineage>
        <taxon>Eukaryota</taxon>
        <taxon>Metazoa</taxon>
        <taxon>Ecdysozoa</taxon>
        <taxon>Arthropoda</taxon>
        <taxon>Hexapoda</taxon>
        <taxon>Insecta</taxon>
        <taxon>Pterygota</taxon>
        <taxon>Neoptera</taxon>
        <taxon>Endopterygota</taxon>
        <taxon>Hymenoptera</taxon>
        <taxon>Apocrita</taxon>
        <taxon>Ichneumonoidea</taxon>
        <taxon>Braconidae</taxon>
        <taxon>Microgastrinae</taxon>
        <taxon>Cotesia</taxon>
    </lineage>
</organism>
<feature type="active site" evidence="8">
    <location>
        <position position="249"/>
    </location>
</feature>
<evidence type="ECO:0000313" key="16">
    <source>
        <dbReference type="Proteomes" id="UP000786811"/>
    </source>
</evidence>
<dbReference type="InterPro" id="IPR016305">
    <property type="entry name" value="Mannose-6-P_Isomerase"/>
</dbReference>
<dbReference type="PRINTS" id="PR00714">
    <property type="entry name" value="MAN6PISMRASE"/>
</dbReference>
<dbReference type="PIRSF" id="PIRSF001480">
    <property type="entry name" value="Mannose-6-phosphate_isomerase"/>
    <property type="match status" value="1"/>
</dbReference>
<dbReference type="InterPro" id="IPR001250">
    <property type="entry name" value="Man6P_Isoase-1"/>
</dbReference>
<evidence type="ECO:0000256" key="3">
    <source>
        <dbReference type="ARBA" id="ARBA00010772"/>
    </source>
</evidence>
<keyword evidence="5 9" id="KW-0479">Metal-binding</keyword>
<dbReference type="GO" id="GO:0008270">
    <property type="term" value="F:zinc ion binding"/>
    <property type="evidence" value="ECO:0007669"/>
    <property type="project" value="InterPro"/>
</dbReference>
<dbReference type="InterPro" id="IPR011051">
    <property type="entry name" value="RmlC_Cupin_sf"/>
</dbReference>
<comment type="cofactor">
    <cofactor evidence="9 10">
        <name>Zn(2+)</name>
        <dbReference type="ChEBI" id="CHEBI:29105"/>
    </cofactor>
    <text evidence="9 10">Binds 1 zinc ion per subunit.</text>
</comment>
<dbReference type="Gene3D" id="2.60.120.10">
    <property type="entry name" value="Jelly Rolls"/>
    <property type="match status" value="2"/>
</dbReference>
<dbReference type="Gene3D" id="1.10.441.10">
    <property type="entry name" value="Phosphomannose Isomerase, domain 2"/>
    <property type="match status" value="1"/>
</dbReference>
<dbReference type="EC" id="5.3.1.8" evidence="4 10"/>
<gene>
    <name evidence="15" type="ORF">HICCMSTLAB_LOCUS10521</name>
</gene>
<dbReference type="InterPro" id="IPR046457">
    <property type="entry name" value="PMI_typeI_cat"/>
</dbReference>
<comment type="catalytic activity">
    <reaction evidence="1 10">
        <text>D-mannose 6-phosphate = D-fructose 6-phosphate</text>
        <dbReference type="Rhea" id="RHEA:12356"/>
        <dbReference type="ChEBI" id="CHEBI:58735"/>
        <dbReference type="ChEBI" id="CHEBI:61527"/>
        <dbReference type="EC" id="5.3.1.8"/>
    </reaction>
</comment>
<dbReference type="GO" id="GO:0005829">
    <property type="term" value="C:cytosol"/>
    <property type="evidence" value="ECO:0007669"/>
    <property type="project" value="TreeGrafter"/>
</dbReference>
<evidence type="ECO:0000256" key="9">
    <source>
        <dbReference type="PIRSR" id="PIRSR001480-2"/>
    </source>
</evidence>
<comment type="caution">
    <text evidence="15">The sequence shown here is derived from an EMBL/GenBank/DDBJ whole genome shotgun (WGS) entry which is preliminary data.</text>
</comment>
<dbReference type="CDD" id="cd07011">
    <property type="entry name" value="cupin_PMI_type_I_N"/>
    <property type="match status" value="1"/>
</dbReference>
<comment type="pathway">
    <text evidence="2 12">Nucleotide-sugar biosynthesis; GDP-alpha-D-mannose biosynthesis; alpha-D-mannose 1-phosphate from D-fructose 6-phosphate: step 1/2.</text>
</comment>
<evidence type="ECO:0000256" key="6">
    <source>
        <dbReference type="ARBA" id="ARBA00022833"/>
    </source>
</evidence>
<dbReference type="InterPro" id="IPR014710">
    <property type="entry name" value="RmlC-like_jellyroll"/>
</dbReference>
<dbReference type="OrthoDB" id="6605218at2759"/>
<dbReference type="InterPro" id="IPR018050">
    <property type="entry name" value="Pmannose_isomerase-type1_CS"/>
</dbReference>
<dbReference type="FunFam" id="2.60.120.10:FF:000044">
    <property type="entry name" value="Mannose-6-phosphate isomerase"/>
    <property type="match status" value="1"/>
</dbReference>
<dbReference type="GO" id="GO:0005975">
    <property type="term" value="P:carbohydrate metabolic process"/>
    <property type="evidence" value="ECO:0007669"/>
    <property type="project" value="InterPro"/>
</dbReference>
<evidence type="ECO:0000259" key="14">
    <source>
        <dbReference type="Pfam" id="PF20511"/>
    </source>
</evidence>
<evidence type="ECO:0000259" key="13">
    <source>
        <dbReference type="Pfam" id="PF01238"/>
    </source>
</evidence>
<evidence type="ECO:0000313" key="15">
    <source>
        <dbReference type="EMBL" id="CAG5101619.1"/>
    </source>
</evidence>
<evidence type="ECO:0000256" key="10">
    <source>
        <dbReference type="RuleBase" id="RU000611"/>
    </source>
</evidence>
<dbReference type="SUPFAM" id="SSF51182">
    <property type="entry name" value="RmlC-like cupins"/>
    <property type="match status" value="1"/>
</dbReference>
<keyword evidence="7 10" id="KW-0413">Isomerase</keyword>
<evidence type="ECO:0000256" key="11">
    <source>
        <dbReference type="RuleBase" id="RU004189"/>
    </source>
</evidence>
<name>A0A8J2HL94_COTCN</name>
<keyword evidence="16" id="KW-1185">Reference proteome</keyword>
<dbReference type="GO" id="GO:0004476">
    <property type="term" value="F:mannose-6-phosphate isomerase activity"/>
    <property type="evidence" value="ECO:0007669"/>
    <property type="project" value="UniProtKB-EC"/>
</dbReference>
<sequence>MELECAVQNYDWGKKGMASSVAQLIKSSSPELNIEQDKPYAELWMGTHVNGPSFIKGTKESLADYITKDSNSHVLGDKVKEVFGNTLPFLFKVLSIDKALSIQAHPAKAHAEELHQLFPSVYKDPNHKPELAIALTPFQGLCGFRPVQEIRFHLNSIPELVALCDQTAVDDFLNCQGNPQIHLKKCFKSLLTFATTDGNSGDIGCFGIYFFNYINLNPGEALYLGPNVPHAYLYGDCVECMACSDNVVRAGLTPKLKDVPTLIEMLSYQSQSYNKFEPKKIDEFSEVFQPPIKDFAVAKIQIPGSKSYKFVPVNSPSIVIIIQGSVKIFDKVHKRGSVLFTPANSELAVTNLEEEKSLIFQAFANVNNLPIIN</sequence>
<dbReference type="InterPro" id="IPR046456">
    <property type="entry name" value="PMI_typeI_C"/>
</dbReference>
<evidence type="ECO:0000256" key="2">
    <source>
        <dbReference type="ARBA" id="ARBA00004666"/>
    </source>
</evidence>
<dbReference type="Pfam" id="PF20511">
    <property type="entry name" value="PMI_typeI_cat"/>
    <property type="match status" value="1"/>
</dbReference>
<feature type="domain" description="Phosphomannose isomerase type I C-terminal" evidence="13">
    <location>
        <begin position="285"/>
        <end position="328"/>
    </location>
</feature>
<feature type="domain" description="Phosphomannose isomerase type I catalytic" evidence="14">
    <location>
        <begin position="2"/>
        <end position="147"/>
    </location>
</feature>
<feature type="binding site" evidence="9">
    <location>
        <position position="103"/>
    </location>
    <ligand>
        <name>Zn(2+)</name>
        <dbReference type="ChEBI" id="CHEBI:29105"/>
    </ligand>
</feature>
<dbReference type="PANTHER" id="PTHR10309">
    <property type="entry name" value="MANNOSE-6-PHOSPHATE ISOMERASE"/>
    <property type="match status" value="1"/>
</dbReference>
<dbReference type="AlphaFoldDB" id="A0A8J2HL94"/>
<evidence type="ECO:0000256" key="7">
    <source>
        <dbReference type="ARBA" id="ARBA00023235"/>
    </source>
</evidence>
<comment type="similarity">
    <text evidence="3 11">Belongs to the mannose-6-phosphate isomerase type 1 family.</text>
</comment>
<reference evidence="15" key="1">
    <citation type="submission" date="2021-04" db="EMBL/GenBank/DDBJ databases">
        <authorList>
            <person name="Chebbi M.A.C M."/>
        </authorList>
    </citation>
    <scope>NUCLEOTIDE SEQUENCE</scope>
</reference>
<dbReference type="PANTHER" id="PTHR10309:SF0">
    <property type="entry name" value="MANNOSE-6-PHOSPHATE ISOMERASE"/>
    <property type="match status" value="1"/>
</dbReference>
<evidence type="ECO:0000256" key="8">
    <source>
        <dbReference type="PIRSR" id="PIRSR001480-1"/>
    </source>
</evidence>
<dbReference type="Pfam" id="PF01238">
    <property type="entry name" value="PMI_typeI_C"/>
    <property type="match status" value="1"/>
</dbReference>
<protein>
    <recommendedName>
        <fullName evidence="4 10">Mannose-6-phosphate isomerase</fullName>
        <ecNumber evidence="4 10">5.3.1.8</ecNumber>
    </recommendedName>
</protein>
<feature type="binding site" evidence="9">
    <location>
        <position position="130"/>
    </location>
    <ligand>
        <name>Zn(2+)</name>
        <dbReference type="ChEBI" id="CHEBI:29105"/>
    </ligand>
</feature>
<feature type="binding site" evidence="9">
    <location>
        <position position="105"/>
    </location>
    <ligand>
        <name>Zn(2+)</name>
        <dbReference type="ChEBI" id="CHEBI:29105"/>
    </ligand>
</feature>
<evidence type="ECO:0000256" key="12">
    <source>
        <dbReference type="RuleBase" id="RU004248"/>
    </source>
</evidence>
<proteinExistence type="inferred from homology"/>
<dbReference type="UniPathway" id="UPA00126">
    <property type="reaction ID" value="UER00423"/>
</dbReference>
<feature type="binding site" evidence="9">
    <location>
        <position position="230"/>
    </location>
    <ligand>
        <name>Zn(2+)</name>
        <dbReference type="ChEBI" id="CHEBI:29105"/>
    </ligand>
</feature>
<dbReference type="PROSITE" id="PS00965">
    <property type="entry name" value="PMI_I_1"/>
    <property type="match status" value="1"/>
</dbReference>
<dbReference type="Proteomes" id="UP000786811">
    <property type="component" value="Unassembled WGS sequence"/>
</dbReference>
<evidence type="ECO:0000256" key="4">
    <source>
        <dbReference type="ARBA" id="ARBA00011956"/>
    </source>
</evidence>
<evidence type="ECO:0000256" key="5">
    <source>
        <dbReference type="ARBA" id="ARBA00022723"/>
    </source>
</evidence>
<dbReference type="PROSITE" id="PS00966">
    <property type="entry name" value="PMI_I_2"/>
    <property type="match status" value="1"/>
</dbReference>
<keyword evidence="6 9" id="KW-0862">Zinc</keyword>
<dbReference type="GO" id="GO:0009298">
    <property type="term" value="P:GDP-mannose biosynthetic process"/>
    <property type="evidence" value="ECO:0007669"/>
    <property type="project" value="UniProtKB-UniPathway"/>
</dbReference>
<accession>A0A8J2HL94</accession>
<dbReference type="EMBL" id="CAJNRD030001123">
    <property type="protein sequence ID" value="CAG5101619.1"/>
    <property type="molecule type" value="Genomic_DNA"/>
</dbReference>